<dbReference type="Proteomes" id="UP000055048">
    <property type="component" value="Unassembled WGS sequence"/>
</dbReference>
<dbReference type="AlphaFoldDB" id="A0A0V0T8X8"/>
<dbReference type="GO" id="GO:0006297">
    <property type="term" value="P:nucleotide-excision repair, DNA gap filling"/>
    <property type="evidence" value="ECO:0007669"/>
    <property type="project" value="TreeGrafter"/>
</dbReference>
<sequence>RIPNNVSASQAKQFKCECSKGRDNCYTSVANNQFSKRTVILHAEFILLSNRASNTSSTFWNKYTSVRIRIPLNDLFQPMRDIEKALQASKGGKKNVKSVTDKILGELTSAQKKNYVLSWLYGLKKRWMHMRRQSRKRPHEMIESDVITSQATGPTHRVDQMLLASPRNLLTRPWNIIQILKNKEPGVITLWVSIGSELHNIRLRAPRIFYVNQRIPKQIDSTDDELFSNTKVYPENPLITTSFLHVINLHGTSSCGIT</sequence>
<comment type="similarity">
    <text evidence="1">Belongs to the DNA polymerase type-B family.</text>
</comment>
<comment type="function">
    <text evidence="1">DNA polymerase II participates in chromosomal DNA replication.</text>
</comment>
<keyword evidence="1" id="KW-0408">Iron</keyword>
<dbReference type="GO" id="GO:0003887">
    <property type="term" value="F:DNA-directed DNA polymerase activity"/>
    <property type="evidence" value="ECO:0007669"/>
    <property type="project" value="UniProtKB-KW"/>
</dbReference>
<dbReference type="InterPro" id="IPR029703">
    <property type="entry name" value="POL2"/>
</dbReference>
<dbReference type="GO" id="GO:0008270">
    <property type="term" value="F:zinc ion binding"/>
    <property type="evidence" value="ECO:0007669"/>
    <property type="project" value="UniProtKB-KW"/>
</dbReference>
<dbReference type="GO" id="GO:0000278">
    <property type="term" value="P:mitotic cell cycle"/>
    <property type="evidence" value="ECO:0007669"/>
    <property type="project" value="TreeGrafter"/>
</dbReference>
<comment type="cofactor">
    <cofactor evidence="1">
        <name>[4Fe-4S] cluster</name>
        <dbReference type="ChEBI" id="CHEBI:49883"/>
    </cofactor>
</comment>
<keyword evidence="1" id="KW-0808">Transferase</keyword>
<keyword evidence="1" id="KW-0239">DNA-directed DNA polymerase</keyword>
<keyword evidence="1" id="KW-0235">DNA replication</keyword>
<keyword evidence="1" id="KW-0004">4Fe-4S</keyword>
<dbReference type="GO" id="GO:0003677">
    <property type="term" value="F:DNA binding"/>
    <property type="evidence" value="ECO:0007669"/>
    <property type="project" value="UniProtKB-KW"/>
</dbReference>
<evidence type="ECO:0000313" key="2">
    <source>
        <dbReference type="EMBL" id="KRX34995.1"/>
    </source>
</evidence>
<keyword evidence="1" id="KW-0479">Metal-binding</keyword>
<keyword evidence="1" id="KW-0548">Nucleotidyltransferase</keyword>
<protein>
    <recommendedName>
        <fullName evidence="1">DNA polymerase epsilon catalytic subunit</fullName>
        <ecNumber evidence="1">2.7.7.7</ecNumber>
    </recommendedName>
</protein>
<name>A0A0V0T8X8_9BILA</name>
<dbReference type="GO" id="GO:0051539">
    <property type="term" value="F:4 iron, 4 sulfur cluster binding"/>
    <property type="evidence" value="ECO:0007669"/>
    <property type="project" value="UniProtKB-KW"/>
</dbReference>
<dbReference type="GO" id="GO:0045004">
    <property type="term" value="P:DNA replication proofreading"/>
    <property type="evidence" value="ECO:0007669"/>
    <property type="project" value="TreeGrafter"/>
</dbReference>
<reference evidence="2 3" key="1">
    <citation type="submission" date="2015-01" db="EMBL/GenBank/DDBJ databases">
        <title>Evolution of Trichinella species and genotypes.</title>
        <authorList>
            <person name="Korhonen P.K."/>
            <person name="Edoardo P."/>
            <person name="Giuseppe L.R."/>
            <person name="Gasser R.B."/>
        </authorList>
    </citation>
    <scope>NUCLEOTIDE SEQUENCE [LARGE SCALE GENOMIC DNA]</scope>
    <source>
        <strain evidence="2">ISS417</strain>
    </source>
</reference>
<comment type="caution">
    <text evidence="2">The sequence shown here is derived from an EMBL/GenBank/DDBJ whole genome shotgun (WGS) entry which is preliminary data.</text>
</comment>
<dbReference type="PANTHER" id="PTHR10670:SF0">
    <property type="entry name" value="DNA POLYMERASE EPSILON CATALYTIC SUBUNIT A"/>
    <property type="match status" value="1"/>
</dbReference>
<keyword evidence="1" id="KW-0863">Zinc-finger</keyword>
<dbReference type="GO" id="GO:0006272">
    <property type="term" value="P:leading strand elongation"/>
    <property type="evidence" value="ECO:0007669"/>
    <property type="project" value="TreeGrafter"/>
</dbReference>
<organism evidence="2 3">
    <name type="scientific">Trichinella murrelli</name>
    <dbReference type="NCBI Taxonomy" id="144512"/>
    <lineage>
        <taxon>Eukaryota</taxon>
        <taxon>Metazoa</taxon>
        <taxon>Ecdysozoa</taxon>
        <taxon>Nematoda</taxon>
        <taxon>Enoplea</taxon>
        <taxon>Dorylaimia</taxon>
        <taxon>Trichinellida</taxon>
        <taxon>Trichinellidae</taxon>
        <taxon>Trichinella</taxon>
    </lineage>
</organism>
<keyword evidence="1" id="KW-0862">Zinc</keyword>
<dbReference type="EMBL" id="JYDJ01000489">
    <property type="protein sequence ID" value="KRX34995.1"/>
    <property type="molecule type" value="Genomic_DNA"/>
</dbReference>
<dbReference type="GO" id="GO:0006287">
    <property type="term" value="P:base-excision repair, gap-filling"/>
    <property type="evidence" value="ECO:0007669"/>
    <property type="project" value="TreeGrafter"/>
</dbReference>
<comment type="catalytic activity">
    <reaction evidence="1">
        <text>DNA(n) + a 2'-deoxyribonucleoside 5'-triphosphate = DNA(n+1) + diphosphate</text>
        <dbReference type="Rhea" id="RHEA:22508"/>
        <dbReference type="Rhea" id="RHEA-COMP:17339"/>
        <dbReference type="Rhea" id="RHEA-COMP:17340"/>
        <dbReference type="ChEBI" id="CHEBI:33019"/>
        <dbReference type="ChEBI" id="CHEBI:61560"/>
        <dbReference type="ChEBI" id="CHEBI:173112"/>
        <dbReference type="EC" id="2.7.7.7"/>
    </reaction>
</comment>
<dbReference type="PANTHER" id="PTHR10670">
    <property type="entry name" value="DNA POLYMERASE EPSILON CATALYTIC SUBUNIT A"/>
    <property type="match status" value="1"/>
</dbReference>
<keyword evidence="3" id="KW-1185">Reference proteome</keyword>
<proteinExistence type="inferred from homology"/>
<dbReference type="EC" id="2.7.7.7" evidence="1"/>
<evidence type="ECO:0000313" key="3">
    <source>
        <dbReference type="Proteomes" id="UP000055048"/>
    </source>
</evidence>
<dbReference type="OrthoDB" id="10527604at2759"/>
<keyword evidence="1" id="KW-0539">Nucleus</keyword>
<accession>A0A0V0T8X8</accession>
<comment type="subcellular location">
    <subcellularLocation>
        <location evidence="1">Nucleus</location>
    </subcellularLocation>
</comment>
<evidence type="ECO:0000256" key="1">
    <source>
        <dbReference type="RuleBase" id="RU365029"/>
    </source>
</evidence>
<gene>
    <name evidence="2" type="primary">POLE</name>
    <name evidence="2" type="ORF">T05_12273</name>
</gene>
<dbReference type="GO" id="GO:0008622">
    <property type="term" value="C:epsilon DNA polymerase complex"/>
    <property type="evidence" value="ECO:0007669"/>
    <property type="project" value="InterPro"/>
</dbReference>
<dbReference type="GO" id="GO:0008310">
    <property type="term" value="F:single-stranded DNA 3'-5' DNA exonuclease activity"/>
    <property type="evidence" value="ECO:0007669"/>
    <property type="project" value="TreeGrafter"/>
</dbReference>
<keyword evidence="1" id="KW-0411">Iron-sulfur</keyword>
<dbReference type="STRING" id="144512.A0A0V0T8X8"/>
<keyword evidence="1" id="KW-0238">DNA-binding</keyword>
<feature type="non-terminal residue" evidence="2">
    <location>
        <position position="1"/>
    </location>
</feature>